<dbReference type="Gene3D" id="3.40.50.11030">
    <property type="entry name" value="Threonylcarbamoyl-AMP synthase, C-terminal domain"/>
    <property type="match status" value="1"/>
</dbReference>
<feature type="binding site" evidence="14">
    <location>
        <position position="64"/>
    </location>
    <ligand>
        <name>ATP</name>
        <dbReference type="ChEBI" id="CHEBI:30616"/>
    </ligand>
</feature>
<gene>
    <name evidence="16" type="ORF">OXIME_001392</name>
</gene>
<dbReference type="GO" id="GO:0061710">
    <property type="term" value="F:L-threonylcarbamoyladenylate synthase"/>
    <property type="evidence" value="ECO:0007669"/>
    <property type="project" value="UniProtKB-EC"/>
</dbReference>
<keyword evidence="10 13" id="KW-0067">ATP-binding</keyword>
<feature type="binding site" evidence="14">
    <location>
        <position position="69"/>
    </location>
    <ligand>
        <name>L-threonine</name>
        <dbReference type="ChEBI" id="CHEBI:57926"/>
    </ligand>
</feature>
<evidence type="ECO:0000313" key="16">
    <source>
        <dbReference type="EMBL" id="WYY00808.1"/>
    </source>
</evidence>
<keyword evidence="7 13" id="KW-0819">tRNA processing</keyword>
<feature type="binding site" evidence="14">
    <location>
        <position position="183"/>
    </location>
    <ligand>
        <name>L-threonine</name>
        <dbReference type="ChEBI" id="CHEBI:57926"/>
    </ligand>
</feature>
<dbReference type="SUPFAM" id="SSF55821">
    <property type="entry name" value="YrdC/RibB"/>
    <property type="match status" value="1"/>
</dbReference>
<feature type="binding site" evidence="14">
    <location>
        <position position="197"/>
    </location>
    <ligand>
        <name>ATP</name>
        <dbReference type="ChEBI" id="CHEBI:30616"/>
    </ligand>
</feature>
<dbReference type="GeneID" id="95968129"/>
<dbReference type="EMBL" id="CP133772">
    <property type="protein sequence ID" value="WYY00808.1"/>
    <property type="molecule type" value="Genomic_DNA"/>
</dbReference>
<dbReference type="PROSITE" id="PS51163">
    <property type="entry name" value="YRDC"/>
    <property type="match status" value="1"/>
</dbReference>
<keyword evidence="17" id="KW-1185">Reference proteome</keyword>
<dbReference type="GO" id="GO:0000049">
    <property type="term" value="F:tRNA binding"/>
    <property type="evidence" value="ECO:0007669"/>
    <property type="project" value="TreeGrafter"/>
</dbReference>
<evidence type="ECO:0000256" key="5">
    <source>
        <dbReference type="ARBA" id="ARBA00022490"/>
    </source>
</evidence>
<evidence type="ECO:0000256" key="8">
    <source>
        <dbReference type="ARBA" id="ARBA00022695"/>
    </source>
</evidence>
<keyword evidence="6 13" id="KW-0808">Transferase</keyword>
<dbReference type="Proteomes" id="UP001451606">
    <property type="component" value="Chromosome"/>
</dbReference>
<dbReference type="InterPro" id="IPR010923">
    <property type="entry name" value="T(6)A37_SUA5"/>
</dbReference>
<dbReference type="NCBIfam" id="TIGR00057">
    <property type="entry name" value="L-threonylcarbamoyladenylate synthase"/>
    <property type="match status" value="1"/>
</dbReference>
<evidence type="ECO:0000256" key="9">
    <source>
        <dbReference type="ARBA" id="ARBA00022741"/>
    </source>
</evidence>
<evidence type="ECO:0000256" key="7">
    <source>
        <dbReference type="ARBA" id="ARBA00022694"/>
    </source>
</evidence>
<evidence type="ECO:0000256" key="14">
    <source>
        <dbReference type="PIRSR" id="PIRSR004930-1"/>
    </source>
</evidence>
<sequence>MHTRIIKANPENPSPDAVREGSEIIKRGGLVVFPTETVYGLGANALNSDACGRIYQAKGRPSDNPLIVHISSMDMIWKVAENVPESIIEKINELWPGPLTLLLRKSSQIPLKVTGGSEYIAVRMPDCKLALDLITMSGVPLAAPSANVSGRPSIVNGLDALTYLEGKVDLIYDSGNTRYGLESTILDVSGKVPVLLRPGSYGIEFLEKYFGKITLLETLKISERRDIPITPGMKYRHYSPDKPLYLVDNPAIMNDIADGKYGENISLIAPEELCRKSKVPCVSLGDGSDLNIVASRLFQALNAVDHTEGSVAFAPTFPLNGIGLAIMNRLTKASISTISDGKQVITVIEKGSNFHHSENPDKMN</sequence>
<feature type="binding site" evidence="14">
    <location>
        <position position="60"/>
    </location>
    <ligand>
        <name>ATP</name>
        <dbReference type="ChEBI" id="CHEBI:30616"/>
    </ligand>
</feature>
<evidence type="ECO:0000256" key="10">
    <source>
        <dbReference type="ARBA" id="ARBA00022840"/>
    </source>
</evidence>
<dbReference type="PANTHER" id="PTHR17490:SF16">
    <property type="entry name" value="THREONYLCARBAMOYL-AMP SYNTHASE"/>
    <property type="match status" value="1"/>
</dbReference>
<feature type="binding site" evidence="14">
    <location>
        <position position="143"/>
    </location>
    <ligand>
        <name>L-threonine</name>
        <dbReference type="ChEBI" id="CHEBI:57926"/>
    </ligand>
</feature>
<dbReference type="GO" id="GO:0008033">
    <property type="term" value="P:tRNA processing"/>
    <property type="evidence" value="ECO:0007669"/>
    <property type="project" value="UniProtKB-KW"/>
</dbReference>
<feature type="binding site" evidence="14">
    <location>
        <position position="123"/>
    </location>
    <ligand>
        <name>L-threonine</name>
        <dbReference type="ChEBI" id="CHEBI:57926"/>
    </ligand>
</feature>
<evidence type="ECO:0000256" key="1">
    <source>
        <dbReference type="ARBA" id="ARBA00004496"/>
    </source>
</evidence>
<evidence type="ECO:0000256" key="4">
    <source>
        <dbReference type="ARBA" id="ARBA00015492"/>
    </source>
</evidence>
<evidence type="ECO:0000259" key="15">
    <source>
        <dbReference type="PROSITE" id="PS51163"/>
    </source>
</evidence>
<dbReference type="KEGG" id="omr:OXIME_001392"/>
<keyword evidence="9 13" id="KW-0547">Nucleotide-binding</keyword>
<dbReference type="InterPro" id="IPR005145">
    <property type="entry name" value="Sua5_C"/>
</dbReference>
<dbReference type="AlphaFoldDB" id="A0AAX4NHJ8"/>
<comment type="function">
    <text evidence="13">Required for the formation of a threonylcarbamoyl group on adenosine at position 37 (t(6)A37) in tRNAs that read codons beginning with adenine.</text>
</comment>
<dbReference type="Pfam" id="PF03481">
    <property type="entry name" value="Sua5_C"/>
    <property type="match status" value="1"/>
</dbReference>
<keyword evidence="5 13" id="KW-0963">Cytoplasm</keyword>
<evidence type="ECO:0000256" key="11">
    <source>
        <dbReference type="ARBA" id="ARBA00029774"/>
    </source>
</evidence>
<evidence type="ECO:0000313" key="17">
    <source>
        <dbReference type="Proteomes" id="UP001451606"/>
    </source>
</evidence>
<evidence type="ECO:0000256" key="12">
    <source>
        <dbReference type="ARBA" id="ARBA00048366"/>
    </source>
</evidence>
<evidence type="ECO:0000256" key="6">
    <source>
        <dbReference type="ARBA" id="ARBA00022679"/>
    </source>
</evidence>
<keyword evidence="8 13" id="KW-0548">Nucleotidyltransferase</keyword>
<dbReference type="PANTHER" id="PTHR17490">
    <property type="entry name" value="SUA5"/>
    <property type="match status" value="1"/>
</dbReference>
<dbReference type="GO" id="GO:0006450">
    <property type="term" value="P:regulation of translational fidelity"/>
    <property type="evidence" value="ECO:0007669"/>
    <property type="project" value="TreeGrafter"/>
</dbReference>
<dbReference type="PIRSF" id="PIRSF004930">
    <property type="entry name" value="Tln_factor_SUA5"/>
    <property type="match status" value="1"/>
</dbReference>
<evidence type="ECO:0000256" key="3">
    <source>
        <dbReference type="ARBA" id="ARBA00012584"/>
    </source>
</evidence>
<feature type="binding site" evidence="14">
    <location>
        <position position="37"/>
    </location>
    <ligand>
        <name>L-threonine</name>
        <dbReference type="ChEBI" id="CHEBI:57926"/>
    </ligand>
</feature>
<dbReference type="InterPro" id="IPR017945">
    <property type="entry name" value="DHBP_synth_RibB-like_a/b_dom"/>
</dbReference>
<protein>
    <recommendedName>
        <fullName evidence="4 13">Threonylcarbamoyl-AMP synthase</fullName>
        <shortName evidence="13">TC-AMP synthase</shortName>
        <ecNumber evidence="3 13">2.7.7.87</ecNumber>
    </recommendedName>
    <alternativeName>
        <fullName evidence="11 13">L-threonylcarbamoyladenylate synthase</fullName>
    </alternativeName>
</protein>
<dbReference type="InterPro" id="IPR038385">
    <property type="entry name" value="Sua5/YwlC_C"/>
</dbReference>
<accession>A0AAX4NHJ8</accession>
<organism evidence="16 17">
    <name type="scientific">Oxyplasma meridianum</name>
    <dbReference type="NCBI Taxonomy" id="3073602"/>
    <lineage>
        <taxon>Archaea</taxon>
        <taxon>Methanobacteriati</taxon>
        <taxon>Thermoplasmatota</taxon>
        <taxon>Thermoplasmata</taxon>
        <taxon>Thermoplasmatales</taxon>
        <taxon>Thermoplasmataceae</taxon>
        <taxon>Oxyplasma</taxon>
    </lineage>
</organism>
<feature type="binding site" evidence="14">
    <location>
        <position position="153"/>
    </location>
    <ligand>
        <name>ATP</name>
        <dbReference type="ChEBI" id="CHEBI:30616"/>
    </ligand>
</feature>
<comment type="similarity">
    <text evidence="2 13">Belongs to the SUA5 family.</text>
</comment>
<comment type="subcellular location">
    <subcellularLocation>
        <location evidence="1 13">Cytoplasm</location>
    </subcellularLocation>
</comment>
<feature type="binding site" evidence="14">
    <location>
        <position position="238"/>
    </location>
    <ligand>
        <name>ATP</name>
        <dbReference type="ChEBI" id="CHEBI:30616"/>
    </ligand>
</feature>
<reference evidence="16 17" key="1">
    <citation type="submission" date="2023-09" db="EMBL/GenBank/DDBJ databases">
        <authorList>
            <person name="Golyshina O.V."/>
            <person name="Lunev E.A."/>
            <person name="Bargiela R."/>
            <person name="Gaines M.C."/>
            <person name="Daum B."/>
            <person name="Bale N.J."/>
            <person name="Koenen M."/>
            <person name="Sinninghe Damst J.S."/>
            <person name="Yakimov M."/>
            <person name="Golyshin P.N."/>
        </authorList>
    </citation>
    <scope>NUCLEOTIDE SEQUENCE [LARGE SCALE GENOMIC DNA]</scope>
    <source>
        <strain evidence="16 17">M1</strain>
    </source>
</reference>
<name>A0AAX4NHJ8_9ARCH</name>
<evidence type="ECO:0000256" key="13">
    <source>
        <dbReference type="PIRNR" id="PIRNR004930"/>
    </source>
</evidence>
<proteinExistence type="inferred from homology"/>
<feature type="binding site" evidence="14">
    <location>
        <position position="145"/>
    </location>
    <ligand>
        <name>ATP</name>
        <dbReference type="ChEBI" id="CHEBI:30616"/>
    </ligand>
</feature>
<dbReference type="Pfam" id="PF01300">
    <property type="entry name" value="Sua5_yciO_yrdC"/>
    <property type="match status" value="1"/>
</dbReference>
<dbReference type="GO" id="GO:0005524">
    <property type="term" value="F:ATP binding"/>
    <property type="evidence" value="ECO:0007669"/>
    <property type="project" value="UniProtKB-UniRule"/>
</dbReference>
<dbReference type="EC" id="2.7.7.87" evidence="3 13"/>
<dbReference type="GO" id="GO:0003725">
    <property type="term" value="F:double-stranded RNA binding"/>
    <property type="evidence" value="ECO:0007669"/>
    <property type="project" value="UniProtKB-UniRule"/>
</dbReference>
<comment type="catalytic activity">
    <reaction evidence="12 13">
        <text>L-threonine + hydrogencarbonate + ATP = L-threonylcarbamoyladenylate + diphosphate + H2O</text>
        <dbReference type="Rhea" id="RHEA:36407"/>
        <dbReference type="ChEBI" id="CHEBI:15377"/>
        <dbReference type="ChEBI" id="CHEBI:17544"/>
        <dbReference type="ChEBI" id="CHEBI:30616"/>
        <dbReference type="ChEBI" id="CHEBI:33019"/>
        <dbReference type="ChEBI" id="CHEBI:57926"/>
        <dbReference type="ChEBI" id="CHEBI:73682"/>
        <dbReference type="EC" id="2.7.7.87"/>
    </reaction>
</comment>
<dbReference type="InterPro" id="IPR050156">
    <property type="entry name" value="TC-AMP_synthase_SUA5"/>
</dbReference>
<evidence type="ECO:0000256" key="2">
    <source>
        <dbReference type="ARBA" id="ARBA00007663"/>
    </source>
</evidence>
<dbReference type="RefSeq" id="WP_393971137.1">
    <property type="nucleotide sequence ID" value="NZ_CP133772.1"/>
</dbReference>
<dbReference type="InterPro" id="IPR006070">
    <property type="entry name" value="Sua5-like_dom"/>
</dbReference>
<dbReference type="Gene3D" id="3.90.870.10">
    <property type="entry name" value="DHBP synthase"/>
    <property type="match status" value="1"/>
</dbReference>
<feature type="domain" description="YrdC-like" evidence="15">
    <location>
        <begin position="15"/>
        <end position="201"/>
    </location>
</feature>
<dbReference type="GO" id="GO:0005737">
    <property type="term" value="C:cytoplasm"/>
    <property type="evidence" value="ECO:0007669"/>
    <property type="project" value="UniProtKB-SubCell"/>
</dbReference>